<comment type="caution">
    <text evidence="1">The sequence shown here is derived from an EMBL/GenBank/DDBJ whole genome shotgun (WGS) entry which is preliminary data.</text>
</comment>
<evidence type="ECO:0000313" key="2">
    <source>
        <dbReference type="Proteomes" id="UP001303046"/>
    </source>
</evidence>
<keyword evidence="2" id="KW-1185">Reference proteome</keyword>
<reference evidence="1 2" key="1">
    <citation type="submission" date="2023-08" db="EMBL/GenBank/DDBJ databases">
        <title>A Necator americanus chromosomal reference genome.</title>
        <authorList>
            <person name="Ilik V."/>
            <person name="Petrzelkova K.J."/>
            <person name="Pardy F."/>
            <person name="Fuh T."/>
            <person name="Niatou-Singa F.S."/>
            <person name="Gouil Q."/>
            <person name="Baker L."/>
            <person name="Ritchie M.E."/>
            <person name="Jex A.R."/>
            <person name="Gazzola D."/>
            <person name="Li H."/>
            <person name="Toshio Fujiwara R."/>
            <person name="Zhan B."/>
            <person name="Aroian R.V."/>
            <person name="Pafco B."/>
            <person name="Schwarz E.M."/>
        </authorList>
    </citation>
    <scope>NUCLEOTIDE SEQUENCE [LARGE SCALE GENOMIC DNA]</scope>
    <source>
        <strain evidence="1 2">Aroian</strain>
        <tissue evidence="1">Whole animal</tissue>
    </source>
</reference>
<accession>A0ABR1DUW4</accession>
<protein>
    <submittedName>
        <fullName evidence="1">Uncharacterized protein</fullName>
    </submittedName>
</protein>
<gene>
    <name evidence="1" type="primary">Necator_chrV.g18097</name>
    <name evidence="1" type="ORF">RB195_013306</name>
</gene>
<sequence>MKLHYCSDFWFLLFVTRSRPWSSQFHNFIELLMQSTFKENAFSNEDRCKVKVSGSDVTLESLLFSFGKLKI</sequence>
<organism evidence="1 2">
    <name type="scientific">Necator americanus</name>
    <name type="common">Human hookworm</name>
    <dbReference type="NCBI Taxonomy" id="51031"/>
    <lineage>
        <taxon>Eukaryota</taxon>
        <taxon>Metazoa</taxon>
        <taxon>Ecdysozoa</taxon>
        <taxon>Nematoda</taxon>
        <taxon>Chromadorea</taxon>
        <taxon>Rhabditida</taxon>
        <taxon>Rhabditina</taxon>
        <taxon>Rhabditomorpha</taxon>
        <taxon>Strongyloidea</taxon>
        <taxon>Ancylostomatidae</taxon>
        <taxon>Bunostominae</taxon>
        <taxon>Necator</taxon>
    </lineage>
</organism>
<name>A0ABR1DUW4_NECAM</name>
<dbReference type="Proteomes" id="UP001303046">
    <property type="component" value="Unassembled WGS sequence"/>
</dbReference>
<evidence type="ECO:0000313" key="1">
    <source>
        <dbReference type="EMBL" id="KAK6754227.1"/>
    </source>
</evidence>
<proteinExistence type="predicted"/>
<dbReference type="EMBL" id="JAVFWL010000005">
    <property type="protein sequence ID" value="KAK6754227.1"/>
    <property type="molecule type" value="Genomic_DNA"/>
</dbReference>